<dbReference type="PANTHER" id="PTHR12110:SF52">
    <property type="entry name" value="XYLOSE ISOMERASE"/>
    <property type="match status" value="1"/>
</dbReference>
<dbReference type="Gene3D" id="3.20.20.150">
    <property type="entry name" value="Divalent-metal-dependent TIM barrel enzymes"/>
    <property type="match status" value="1"/>
</dbReference>
<dbReference type="EMBL" id="FP236843">
    <property type="protein sequence ID" value="CAX60840.1"/>
    <property type="molecule type" value="Genomic_DNA"/>
</dbReference>
<dbReference type="SUPFAM" id="SSF51658">
    <property type="entry name" value="Xylose isomerase-like"/>
    <property type="match status" value="1"/>
</dbReference>
<evidence type="ECO:0000313" key="2">
    <source>
        <dbReference type="EMBL" id="CAX60840.1"/>
    </source>
</evidence>
<gene>
    <name evidence="2" type="ordered locus">EbC_33090</name>
</gene>
<dbReference type="KEGG" id="ebi:EbC_33090"/>
<proteinExistence type="predicted"/>
<sequence length="255" mass="28819">MSEKVPAPMTLQQVLQHTAEMGVSLFQICDYPQIESWSAAQLQALRQQADQLGMALELGTRGLQAGHLQRYLELADALEVTVLRSMFNSATSRPTLAEAGAMIETVLPKFEQQQVKLCLETYEQVRSADMMSVINRFDSPSLGVCLDPANCVAALELPEQVIENTVDRVLNLHVKDFAFSRQDGWVGFTLAGSPMGEGLLNYRQLIERVRPDSRGINQIVEHWLPWQQDAQRTCQLEQQWTQQSVDYLAKHQFQE</sequence>
<dbReference type="Proteomes" id="UP000008793">
    <property type="component" value="Chromosome"/>
</dbReference>
<organism evidence="3">
    <name type="scientific">Erwinia billingiae (strain Eb661)</name>
    <dbReference type="NCBI Taxonomy" id="634500"/>
    <lineage>
        <taxon>Bacteria</taxon>
        <taxon>Pseudomonadati</taxon>
        <taxon>Pseudomonadota</taxon>
        <taxon>Gammaproteobacteria</taxon>
        <taxon>Enterobacterales</taxon>
        <taxon>Erwiniaceae</taxon>
        <taxon>Erwinia</taxon>
    </lineage>
</organism>
<protein>
    <submittedName>
        <fullName evidence="2">Conserved uncharacterized protein</fullName>
    </submittedName>
</protein>
<evidence type="ECO:0000259" key="1">
    <source>
        <dbReference type="Pfam" id="PF01261"/>
    </source>
</evidence>
<dbReference type="HOGENOM" id="CLU_076042_0_0_6"/>
<dbReference type="AlphaFoldDB" id="D8MVI3"/>
<dbReference type="STRING" id="634500.EbC_33090"/>
<dbReference type="eggNOG" id="COG1082">
    <property type="taxonomic scope" value="Bacteria"/>
</dbReference>
<accession>D8MVI3</accession>
<dbReference type="Pfam" id="PF01261">
    <property type="entry name" value="AP_endonuc_2"/>
    <property type="match status" value="1"/>
</dbReference>
<reference evidence="2 3" key="1">
    <citation type="journal article" date="2010" name="BMC Genomics">
        <title>Genome comparison of the epiphytic bacteria Erwinia billingiae and E. tasmaniensis with the pear pathogen E. pyrifoliae.</title>
        <authorList>
            <person name="Kube M."/>
            <person name="Migdoll A.M."/>
            <person name="Gehring I."/>
            <person name="Heitmann K."/>
            <person name="Mayer Y."/>
            <person name="Kuhl H."/>
            <person name="Knaust F."/>
            <person name="Geider K."/>
            <person name="Reinhardt R."/>
        </authorList>
    </citation>
    <scope>NUCLEOTIDE SEQUENCE [LARGE SCALE GENOMIC DNA]</scope>
    <source>
        <strain evidence="2 3">Eb661</strain>
    </source>
</reference>
<dbReference type="InterPro" id="IPR013022">
    <property type="entry name" value="Xyl_isomerase-like_TIM-brl"/>
</dbReference>
<name>D8MVI3_ERWBE</name>
<dbReference type="InterPro" id="IPR036237">
    <property type="entry name" value="Xyl_isomerase-like_sf"/>
</dbReference>
<keyword evidence="3" id="KW-1185">Reference proteome</keyword>
<evidence type="ECO:0000313" key="3">
    <source>
        <dbReference type="Proteomes" id="UP000008793"/>
    </source>
</evidence>
<dbReference type="PANTHER" id="PTHR12110">
    <property type="entry name" value="HYDROXYPYRUVATE ISOMERASE"/>
    <property type="match status" value="1"/>
</dbReference>
<dbReference type="InterPro" id="IPR050312">
    <property type="entry name" value="IolE/XylAMocC-like"/>
</dbReference>
<feature type="domain" description="Xylose isomerase-like TIM barrel" evidence="1">
    <location>
        <begin position="16"/>
        <end position="242"/>
    </location>
</feature>